<sequence length="215" mass="23805">MTFVRTVTLILIGCFICTAHAWVDTDFDGVPDKKDACNDTPINSIVMANGCIDTELLVVDEDAEDDAEFDEAELGATVTNNSALIAEQCRQQRDVSVAVDCFGSILLPVYFDFDKSIVLLTQRPTLVRVQQYIEQHPQVAIRLEGHTDNIGSDAVNQALSLKRAATIKNLLVNEYQFQPTSIEIVGMSNKNPVADNATIEGRQRNRRVEFIISAE</sequence>
<comment type="caution">
    <text evidence="6">The sequence shown here is derived from an EMBL/GenBank/DDBJ whole genome shotgun (WGS) entry which is preliminary data.</text>
</comment>
<dbReference type="RefSeq" id="WP_059744293.1">
    <property type="nucleotide sequence ID" value="NZ_JBOZPT010000003.1"/>
</dbReference>
<evidence type="ECO:0000259" key="5">
    <source>
        <dbReference type="PROSITE" id="PS51123"/>
    </source>
</evidence>
<dbReference type="SUPFAM" id="SSF103088">
    <property type="entry name" value="OmpA-like"/>
    <property type="match status" value="1"/>
</dbReference>
<comment type="subcellular location">
    <subcellularLocation>
        <location evidence="1">Cell outer membrane</location>
    </subcellularLocation>
</comment>
<keyword evidence="4" id="KW-0732">Signal</keyword>
<dbReference type="GO" id="GO:0009279">
    <property type="term" value="C:cell outer membrane"/>
    <property type="evidence" value="ECO:0007669"/>
    <property type="project" value="UniProtKB-SubCell"/>
</dbReference>
<feature type="domain" description="OmpA-like" evidence="5">
    <location>
        <begin position="98"/>
        <end position="215"/>
    </location>
</feature>
<accession>A0A106C3L2</accession>
<evidence type="ECO:0000256" key="3">
    <source>
        <dbReference type="PROSITE-ProRule" id="PRU00473"/>
    </source>
</evidence>
<dbReference type="PANTHER" id="PTHR30329:SF20">
    <property type="entry name" value="EXPORTED PROTEIN"/>
    <property type="match status" value="1"/>
</dbReference>
<dbReference type="AlphaFoldDB" id="A0A106C3L2"/>
<organism evidence="6">
    <name type="scientific">Shewanella frigidimarina</name>
    <dbReference type="NCBI Taxonomy" id="56812"/>
    <lineage>
        <taxon>Bacteria</taxon>
        <taxon>Pseudomonadati</taxon>
        <taxon>Pseudomonadota</taxon>
        <taxon>Gammaproteobacteria</taxon>
        <taxon>Alteromonadales</taxon>
        <taxon>Shewanellaceae</taxon>
        <taxon>Shewanella</taxon>
    </lineage>
</organism>
<protein>
    <recommendedName>
        <fullName evidence="5">OmpA-like domain-containing protein</fullName>
    </recommendedName>
</protein>
<dbReference type="InterPro" id="IPR006664">
    <property type="entry name" value="OMP_bac"/>
</dbReference>
<name>A0A106C3L2_SHEFR</name>
<evidence type="ECO:0000313" key="7">
    <source>
        <dbReference type="Proteomes" id="UP000055702"/>
    </source>
</evidence>
<reference evidence="6 7" key="1">
    <citation type="submission" date="2016-01" db="EMBL/GenBank/DDBJ databases">
        <title>Draft genome of the antarctic isolate Shewanella frigidimarina Ag06-30.</title>
        <authorList>
            <person name="Parmeciano Di Noto G."/>
            <person name="Vazquez S."/>
            <person name="Mac Cormack W."/>
            <person name="Iriarte A."/>
            <person name="Quiroga C."/>
        </authorList>
    </citation>
    <scope>NUCLEOTIDE SEQUENCE [LARGE SCALE GENOMIC DNA]</scope>
    <source>
        <strain evidence="6 7">Ag06-30</strain>
    </source>
</reference>
<proteinExistence type="predicted"/>
<dbReference type="InterPro" id="IPR036737">
    <property type="entry name" value="OmpA-like_sf"/>
</dbReference>
<dbReference type="InterPro" id="IPR006665">
    <property type="entry name" value="OmpA-like"/>
</dbReference>
<evidence type="ECO:0000313" key="6">
    <source>
        <dbReference type="EMBL" id="KVX03586.1"/>
    </source>
</evidence>
<evidence type="ECO:0000256" key="1">
    <source>
        <dbReference type="ARBA" id="ARBA00004442"/>
    </source>
</evidence>
<dbReference type="InterPro" id="IPR050330">
    <property type="entry name" value="Bact_OuterMem_StrucFunc"/>
</dbReference>
<dbReference type="CDD" id="cd07185">
    <property type="entry name" value="OmpA_C-like"/>
    <property type="match status" value="1"/>
</dbReference>
<dbReference type="Pfam" id="PF00691">
    <property type="entry name" value="OmpA"/>
    <property type="match status" value="1"/>
</dbReference>
<feature type="chain" id="PRO_5007126072" description="OmpA-like domain-containing protein" evidence="4">
    <location>
        <begin position="22"/>
        <end position="215"/>
    </location>
</feature>
<dbReference type="PRINTS" id="PR01021">
    <property type="entry name" value="OMPADOMAIN"/>
</dbReference>
<dbReference type="Gene3D" id="3.30.1330.60">
    <property type="entry name" value="OmpA-like domain"/>
    <property type="match status" value="1"/>
</dbReference>
<dbReference type="PROSITE" id="PS51123">
    <property type="entry name" value="OMPA_2"/>
    <property type="match status" value="1"/>
</dbReference>
<dbReference type="GO" id="GO:0005509">
    <property type="term" value="F:calcium ion binding"/>
    <property type="evidence" value="ECO:0007669"/>
    <property type="project" value="InterPro"/>
</dbReference>
<dbReference type="Proteomes" id="UP000055702">
    <property type="component" value="Unassembled WGS sequence"/>
</dbReference>
<dbReference type="EMBL" id="LRDC01000001">
    <property type="protein sequence ID" value="KVX03586.1"/>
    <property type="molecule type" value="Genomic_DNA"/>
</dbReference>
<evidence type="ECO:0000256" key="4">
    <source>
        <dbReference type="SAM" id="SignalP"/>
    </source>
</evidence>
<keyword evidence="2 3" id="KW-0472">Membrane</keyword>
<dbReference type="PANTHER" id="PTHR30329">
    <property type="entry name" value="STATOR ELEMENT OF FLAGELLAR MOTOR COMPLEX"/>
    <property type="match status" value="1"/>
</dbReference>
<evidence type="ECO:0000256" key="2">
    <source>
        <dbReference type="ARBA" id="ARBA00023136"/>
    </source>
</evidence>
<dbReference type="SUPFAM" id="SSF103647">
    <property type="entry name" value="TSP type-3 repeat"/>
    <property type="match status" value="1"/>
</dbReference>
<gene>
    <name evidence="6" type="ORF">AWJ07_03245</name>
</gene>
<dbReference type="InterPro" id="IPR028974">
    <property type="entry name" value="TSP_type-3_rpt"/>
</dbReference>
<feature type="signal peptide" evidence="4">
    <location>
        <begin position="1"/>
        <end position="21"/>
    </location>
</feature>